<feature type="compositionally biased region" description="Basic and acidic residues" evidence="1">
    <location>
        <begin position="132"/>
        <end position="160"/>
    </location>
</feature>
<dbReference type="Gene3D" id="1.10.10.2480">
    <property type="match status" value="1"/>
</dbReference>
<comment type="caution">
    <text evidence="3">The sequence shown here is derived from an EMBL/GenBank/DDBJ whole genome shotgun (WGS) entry which is preliminary data.</text>
</comment>
<evidence type="ECO:0000313" key="3">
    <source>
        <dbReference type="EMBL" id="PCI27196.1"/>
    </source>
</evidence>
<dbReference type="EMBL" id="NVSR01000069">
    <property type="protein sequence ID" value="PCI27196.1"/>
    <property type="molecule type" value="Genomic_DNA"/>
</dbReference>
<organism evidence="3 4">
    <name type="scientific">SAR324 cluster bacterium</name>
    <dbReference type="NCBI Taxonomy" id="2024889"/>
    <lineage>
        <taxon>Bacteria</taxon>
        <taxon>Deltaproteobacteria</taxon>
        <taxon>SAR324 cluster</taxon>
    </lineage>
</organism>
<evidence type="ECO:0000256" key="1">
    <source>
        <dbReference type="SAM" id="MobiDB-lite"/>
    </source>
</evidence>
<dbReference type="InterPro" id="IPR006847">
    <property type="entry name" value="IF2_N"/>
</dbReference>
<evidence type="ECO:0000259" key="2">
    <source>
        <dbReference type="Pfam" id="PF04760"/>
    </source>
</evidence>
<evidence type="ECO:0000313" key="4">
    <source>
        <dbReference type="Proteomes" id="UP000218113"/>
    </source>
</evidence>
<dbReference type="Pfam" id="PF04760">
    <property type="entry name" value="IF2_N"/>
    <property type="match status" value="1"/>
</dbReference>
<dbReference type="Proteomes" id="UP000218113">
    <property type="component" value="Unassembled WGS sequence"/>
</dbReference>
<gene>
    <name evidence="3" type="ORF">COB67_09045</name>
</gene>
<dbReference type="AlphaFoldDB" id="A0A2A4T0P7"/>
<sequence length="282" mass="31739">MSLRVFELAKELDTPTKEFLKRISRLGIQASGNFSALSEKDINRIRTEFLEPASRIKESLVPSQDGGRTVRRRIISAKKAKEGKKIRASLKLGDAPLEKDLQTRQEITAERKMQEAQKSSPMPVASPVEKIPQVEELKEKTVKVDKNKETPQKIMDKETKPQVVAKTKQQNPVRKEATPAETPQEKAKETKIEPVKEGSKPAKNTSVARKRQALTRPGPKSFLRDQKRTRPQVVKGPPPVKPKVEENPEDYEIKVVVRQKNKPVPVVPAAKKETRSSGDKPK</sequence>
<reference evidence="4" key="1">
    <citation type="submission" date="2017-08" db="EMBL/GenBank/DDBJ databases">
        <title>A dynamic microbial community with high functional redundancy inhabits the cold, oxic subseafloor aquifer.</title>
        <authorList>
            <person name="Tully B.J."/>
            <person name="Wheat C.G."/>
            <person name="Glazer B.T."/>
            <person name="Huber J.A."/>
        </authorList>
    </citation>
    <scope>NUCLEOTIDE SEQUENCE [LARGE SCALE GENOMIC DNA]</scope>
</reference>
<feature type="compositionally biased region" description="Basic and acidic residues" evidence="1">
    <location>
        <begin position="242"/>
        <end position="255"/>
    </location>
</feature>
<proteinExistence type="predicted"/>
<feature type="region of interest" description="Disordered" evidence="1">
    <location>
        <begin position="111"/>
        <end position="282"/>
    </location>
</feature>
<feature type="compositionally biased region" description="Basic and acidic residues" evidence="1">
    <location>
        <begin position="270"/>
        <end position="282"/>
    </location>
</feature>
<feature type="compositionally biased region" description="Basic and acidic residues" evidence="1">
    <location>
        <begin position="173"/>
        <end position="200"/>
    </location>
</feature>
<feature type="non-terminal residue" evidence="3">
    <location>
        <position position="282"/>
    </location>
</feature>
<feature type="domain" description="Translation initiation factor IF-2 N-terminal" evidence="2">
    <location>
        <begin position="3"/>
        <end position="49"/>
    </location>
</feature>
<protein>
    <recommendedName>
        <fullName evidence="2">Translation initiation factor IF-2 N-terminal domain-containing protein</fullName>
    </recommendedName>
</protein>
<name>A0A2A4T0P7_9DELT</name>
<accession>A0A2A4T0P7</accession>